<dbReference type="Pfam" id="PF18958">
    <property type="entry name" value="DUF5700"/>
    <property type="match status" value="1"/>
</dbReference>
<comment type="caution">
    <text evidence="2">The sequence shown here is derived from an EMBL/GenBank/DDBJ whole genome shotgun (WGS) entry which is preliminary data.</text>
</comment>
<proteinExistence type="predicted"/>
<evidence type="ECO:0000313" key="3">
    <source>
        <dbReference type="Proteomes" id="UP001520878"/>
    </source>
</evidence>
<dbReference type="InterPro" id="IPR043754">
    <property type="entry name" value="DUF5700"/>
</dbReference>
<dbReference type="RefSeq" id="WP_229162197.1">
    <property type="nucleotide sequence ID" value="NZ_JAJEWP010000006.1"/>
</dbReference>
<name>A0ABS8GF30_9ALTE</name>
<sequence>MDKHCLCVFLILMFFPAAAASTGPSPSSCNPNAKEQRSIRLSFKFEDIGRLWKIIDELKSGADPAVEKWNSLVSGPGYESLIKEEIPEDVLLEAIRTAFLPSKQIQQKLWRDEGKSALHLVDHFLALDSKRREVTDLLLQLNQEQGKLSQQAIELACDYFSLQASEGAPHFSVAFAAFQKDARGYRSSIVMDPLFALEAGNNLVYWLAHETHHILRHSVAVATTPDGESAKNKSLVWVLRQLQSEGIADQIDKPHTFFGEGYLAHSKFAKFFRNEVVKGPTRIAQLNDLIQEIKVCQLECDAIDERIRKVAVMAGHPLGFFMADAIEKTLGRDALIVDIGDPSQFLASYNRAALKSAQKLPIFSESSLEYVSRLFTVGSPMISK</sequence>
<dbReference type="EMBL" id="JAJEWP010000006">
    <property type="protein sequence ID" value="MCC2617806.1"/>
    <property type="molecule type" value="Genomic_DNA"/>
</dbReference>
<reference evidence="2 3" key="1">
    <citation type="submission" date="2021-10" db="EMBL/GenBank/DDBJ databases">
        <title>Draft genome of Aestuariibacter halophilus JC2043.</title>
        <authorList>
            <person name="Emsley S.A."/>
            <person name="Pfannmuller K.M."/>
            <person name="Ushijima B."/>
            <person name="Saw J.H."/>
            <person name="Videau P."/>
        </authorList>
    </citation>
    <scope>NUCLEOTIDE SEQUENCE [LARGE SCALE GENOMIC DNA]</scope>
    <source>
        <strain evidence="2 3">JC2043</strain>
    </source>
</reference>
<evidence type="ECO:0000313" key="2">
    <source>
        <dbReference type="EMBL" id="MCC2617806.1"/>
    </source>
</evidence>
<dbReference type="Proteomes" id="UP001520878">
    <property type="component" value="Unassembled WGS sequence"/>
</dbReference>
<evidence type="ECO:0000256" key="1">
    <source>
        <dbReference type="SAM" id="SignalP"/>
    </source>
</evidence>
<protein>
    <submittedName>
        <fullName evidence="2">Uncharacterized protein</fullName>
    </submittedName>
</protein>
<feature type="signal peptide" evidence="1">
    <location>
        <begin position="1"/>
        <end position="19"/>
    </location>
</feature>
<keyword evidence="3" id="KW-1185">Reference proteome</keyword>
<feature type="chain" id="PRO_5046033436" evidence="1">
    <location>
        <begin position="20"/>
        <end position="384"/>
    </location>
</feature>
<keyword evidence="1" id="KW-0732">Signal</keyword>
<organism evidence="2 3">
    <name type="scientific">Fluctibacter halophilus</name>
    <dbReference type="NCBI Taxonomy" id="226011"/>
    <lineage>
        <taxon>Bacteria</taxon>
        <taxon>Pseudomonadati</taxon>
        <taxon>Pseudomonadota</taxon>
        <taxon>Gammaproteobacteria</taxon>
        <taxon>Alteromonadales</taxon>
        <taxon>Alteromonadaceae</taxon>
        <taxon>Fluctibacter</taxon>
    </lineage>
</organism>
<accession>A0ABS8GF30</accession>
<gene>
    <name evidence="2" type="ORF">LJ739_16260</name>
</gene>